<name>B1Y3A2_LEPCP</name>
<feature type="region of interest" description="Disordered" evidence="1">
    <location>
        <begin position="1"/>
        <end position="20"/>
    </location>
</feature>
<gene>
    <name evidence="2" type="ordered locus">Lcho_1034</name>
</gene>
<organism evidence="2 3">
    <name type="scientific">Leptothrix cholodnii (strain ATCC 51168 / LMG 8142 / SP-6)</name>
    <name type="common">Leptothrix discophora (strain SP-6)</name>
    <dbReference type="NCBI Taxonomy" id="395495"/>
    <lineage>
        <taxon>Bacteria</taxon>
        <taxon>Pseudomonadati</taxon>
        <taxon>Pseudomonadota</taxon>
        <taxon>Betaproteobacteria</taxon>
        <taxon>Burkholderiales</taxon>
        <taxon>Sphaerotilaceae</taxon>
        <taxon>Leptothrix</taxon>
    </lineage>
</organism>
<dbReference type="RefSeq" id="WP_012346067.1">
    <property type="nucleotide sequence ID" value="NC_010524.1"/>
</dbReference>
<feature type="compositionally biased region" description="Polar residues" evidence="1">
    <location>
        <begin position="1"/>
        <end position="15"/>
    </location>
</feature>
<proteinExistence type="predicted"/>
<sequence>MDSQPTPDEPGNTTVPPKPQTLAQCHAVIDALGLQIAQLREHMNALQEPPLSG</sequence>
<dbReference type="KEGG" id="lch:Lcho_1034"/>
<evidence type="ECO:0000256" key="1">
    <source>
        <dbReference type="SAM" id="MobiDB-lite"/>
    </source>
</evidence>
<keyword evidence="3" id="KW-1185">Reference proteome</keyword>
<reference evidence="2 3" key="1">
    <citation type="submission" date="2008-03" db="EMBL/GenBank/DDBJ databases">
        <title>Complete sequence of Leptothrix cholodnii SP-6.</title>
        <authorList>
            <consortium name="US DOE Joint Genome Institute"/>
            <person name="Copeland A."/>
            <person name="Lucas S."/>
            <person name="Lapidus A."/>
            <person name="Glavina del Rio T."/>
            <person name="Dalin E."/>
            <person name="Tice H."/>
            <person name="Bruce D."/>
            <person name="Goodwin L."/>
            <person name="Pitluck S."/>
            <person name="Chertkov O."/>
            <person name="Brettin T."/>
            <person name="Detter J.C."/>
            <person name="Han C."/>
            <person name="Kuske C.R."/>
            <person name="Schmutz J."/>
            <person name="Larimer F."/>
            <person name="Land M."/>
            <person name="Hauser L."/>
            <person name="Kyrpides N."/>
            <person name="Lykidis A."/>
            <person name="Emerson D."/>
            <person name="Richardson P."/>
        </authorList>
    </citation>
    <scope>NUCLEOTIDE SEQUENCE [LARGE SCALE GENOMIC DNA]</scope>
    <source>
        <strain evidence="3">ATCC 51168 / LMG 8142 / SP-6</strain>
    </source>
</reference>
<dbReference type="AlphaFoldDB" id="B1Y3A2"/>
<evidence type="ECO:0000313" key="3">
    <source>
        <dbReference type="Proteomes" id="UP000001693"/>
    </source>
</evidence>
<accession>B1Y3A2</accession>
<dbReference type="STRING" id="395495.Lcho_1034"/>
<dbReference type="Proteomes" id="UP000001693">
    <property type="component" value="Chromosome"/>
</dbReference>
<dbReference type="HOGENOM" id="CLU_3063021_0_0_4"/>
<dbReference type="EMBL" id="CP001013">
    <property type="protein sequence ID" value="ACB33305.1"/>
    <property type="molecule type" value="Genomic_DNA"/>
</dbReference>
<protein>
    <submittedName>
        <fullName evidence="2">Uncharacterized protein</fullName>
    </submittedName>
</protein>
<evidence type="ECO:0000313" key="2">
    <source>
        <dbReference type="EMBL" id="ACB33305.1"/>
    </source>
</evidence>